<dbReference type="InterPro" id="IPR002575">
    <property type="entry name" value="Aminoglycoside_PTrfase"/>
</dbReference>
<dbReference type="Gene3D" id="3.30.200.20">
    <property type="entry name" value="Phosphorylase Kinase, domain 1"/>
    <property type="match status" value="1"/>
</dbReference>
<feature type="domain" description="Aminoglycoside phosphotransferase" evidence="1">
    <location>
        <begin position="30"/>
        <end position="257"/>
    </location>
</feature>
<keyword evidence="2" id="KW-0808">Transferase</keyword>
<evidence type="ECO:0000313" key="3">
    <source>
        <dbReference type="Proteomes" id="UP000054921"/>
    </source>
</evidence>
<dbReference type="RefSeq" id="WP_058388182.1">
    <property type="nucleotide sequence ID" value="NZ_LNXW01000013.1"/>
</dbReference>
<organism evidence="2 3">
    <name type="scientific">Legionella cherrii</name>
    <dbReference type="NCBI Taxonomy" id="28084"/>
    <lineage>
        <taxon>Bacteria</taxon>
        <taxon>Pseudomonadati</taxon>
        <taxon>Pseudomonadota</taxon>
        <taxon>Gammaproteobacteria</taxon>
        <taxon>Legionellales</taxon>
        <taxon>Legionellaceae</taxon>
        <taxon>Legionella</taxon>
    </lineage>
</organism>
<dbReference type="AlphaFoldDB" id="A0A0W0SC63"/>
<dbReference type="PANTHER" id="PTHR21310:SF42">
    <property type="entry name" value="BIFUNCTIONAL AAC_APH"/>
    <property type="match status" value="1"/>
</dbReference>
<dbReference type="Gene3D" id="3.90.1200.10">
    <property type="match status" value="1"/>
</dbReference>
<dbReference type="Proteomes" id="UP000054921">
    <property type="component" value="Unassembled WGS sequence"/>
</dbReference>
<accession>A0A0W0SC63</accession>
<dbReference type="CDD" id="cd05155">
    <property type="entry name" value="APH_ChoK_like_1"/>
    <property type="match status" value="1"/>
</dbReference>
<dbReference type="InterPro" id="IPR011009">
    <property type="entry name" value="Kinase-like_dom_sf"/>
</dbReference>
<dbReference type="GO" id="GO:0016740">
    <property type="term" value="F:transferase activity"/>
    <property type="evidence" value="ECO:0007669"/>
    <property type="project" value="UniProtKB-KW"/>
</dbReference>
<comment type="caution">
    <text evidence="2">The sequence shown here is derived from an EMBL/GenBank/DDBJ whole genome shotgun (WGS) entry which is preliminary data.</text>
</comment>
<evidence type="ECO:0000259" key="1">
    <source>
        <dbReference type="Pfam" id="PF01636"/>
    </source>
</evidence>
<dbReference type="SUPFAM" id="SSF56112">
    <property type="entry name" value="Protein kinase-like (PK-like)"/>
    <property type="match status" value="1"/>
</dbReference>
<sequence length="294" mass="32979">MTVPIDVSLVHRLIQSQFPQWSALSIQPVEFSGWDNRTFHLGSDMTVRLPSDAFYALQVEKEQRWLPYLASHLSLPIPIPLAKGEPTVDYPRPWSIYRWIEGQTASIARIDEMNRFAADLAQFLLQLQGINASGGPVAGEHSFYRGGALSTYDAETQEAIKILRHQVDSGTLSAIWSEALSEAWRSAPVWVHGDIAPGNLLVKEGRLCAVIDFGQLAVGDPACDLVIAWTFFKAESRQVFRKTLQLDKATWARARGWALWKALIVCARLPGTNPEDIEKSWKVIDELIADYNLH</sequence>
<evidence type="ECO:0000313" key="2">
    <source>
        <dbReference type="EMBL" id="KTC80998.1"/>
    </source>
</evidence>
<dbReference type="Pfam" id="PF01636">
    <property type="entry name" value="APH"/>
    <property type="match status" value="1"/>
</dbReference>
<dbReference type="STRING" id="28084.Lche_3018"/>
<proteinExistence type="predicted"/>
<dbReference type="PATRIC" id="fig|28084.5.peg.3278"/>
<reference evidence="2 3" key="1">
    <citation type="submission" date="2015-11" db="EMBL/GenBank/DDBJ databases">
        <title>Genomic analysis of 38 Legionella species identifies large and diverse effector repertoires.</title>
        <authorList>
            <person name="Burstein D."/>
            <person name="Amaro F."/>
            <person name="Zusman T."/>
            <person name="Lifshitz Z."/>
            <person name="Cohen O."/>
            <person name="Gilbert J.A."/>
            <person name="Pupko T."/>
            <person name="Shuman H.A."/>
            <person name="Segal G."/>
        </authorList>
    </citation>
    <scope>NUCLEOTIDE SEQUENCE [LARGE SCALE GENOMIC DNA]</scope>
    <source>
        <strain evidence="2 3">ORW</strain>
    </source>
</reference>
<dbReference type="InterPro" id="IPR051678">
    <property type="entry name" value="AGP_Transferase"/>
</dbReference>
<dbReference type="PANTHER" id="PTHR21310">
    <property type="entry name" value="AMINOGLYCOSIDE PHOSPHOTRANSFERASE-RELATED-RELATED"/>
    <property type="match status" value="1"/>
</dbReference>
<dbReference type="OrthoDB" id="3806873at2"/>
<dbReference type="EMBL" id="LNXW01000013">
    <property type="protein sequence ID" value="KTC80998.1"/>
    <property type="molecule type" value="Genomic_DNA"/>
</dbReference>
<gene>
    <name evidence="2" type="ORF">Lche_3018</name>
</gene>
<protein>
    <submittedName>
        <fullName evidence="2">Aminoglycoside phosphotransferase</fullName>
    </submittedName>
</protein>
<name>A0A0W0SC63_9GAMM</name>